<dbReference type="AlphaFoldDB" id="A0A6M4GYE9"/>
<evidence type="ECO:0008006" key="4">
    <source>
        <dbReference type="Google" id="ProtNLM"/>
    </source>
</evidence>
<dbReference type="KEGG" id="uru:DSM104443_03364"/>
<protein>
    <recommendedName>
        <fullName evidence="4">IPTL-CTERM protein sorting domain-containing protein</fullName>
    </recommendedName>
</protein>
<feature type="signal peptide" evidence="1">
    <location>
        <begin position="1"/>
        <end position="23"/>
    </location>
</feature>
<gene>
    <name evidence="2" type="ORF">DSM104443_03364</name>
</gene>
<reference evidence="2 3" key="1">
    <citation type="submission" date="2020-04" db="EMBL/GenBank/DDBJ databases">
        <title>Usitatibacter rugosus gen. nov., sp. nov. and Usitatibacter palustris sp. nov., novel members of Usitatibacteraceae fam. nov. within the order Nitrosomonadales isolated from soil.</title>
        <authorList>
            <person name="Huber K.J."/>
            <person name="Neumann-Schaal M."/>
            <person name="Geppert A."/>
            <person name="Luckner M."/>
            <person name="Wanner G."/>
            <person name="Overmann J."/>
        </authorList>
    </citation>
    <scope>NUCLEOTIDE SEQUENCE [LARGE SCALE GENOMIC DNA]</scope>
    <source>
        <strain evidence="2 3">0125_3</strain>
    </source>
</reference>
<proteinExistence type="predicted"/>
<dbReference type="NCBIfam" id="TIGR04174">
    <property type="entry name" value="IPTL_CTERM"/>
    <property type="match status" value="1"/>
</dbReference>
<keyword evidence="3" id="KW-1185">Reference proteome</keyword>
<keyword evidence="1" id="KW-0732">Signal</keyword>
<dbReference type="Proteomes" id="UP000501534">
    <property type="component" value="Chromosome"/>
</dbReference>
<evidence type="ECO:0000313" key="3">
    <source>
        <dbReference type="Proteomes" id="UP000501534"/>
    </source>
</evidence>
<sequence>MRTVLRAASAFAALAAFLSSIHAAPVNTTVDSPGDVGQYPSVRLNASGNAVISYYDAINGDLKLAVCGDAACTTSTLTTVASAGNVGPFTSLALDASGFPVISYFDISNQALKVAFCGDATCTTSTITTVDTFAGQFTSVQLDGNGFAVISYRKGGTLALAVCHDPTCSTRTITTVDPSVNVFTTSLQLRGGFPVIAYSNATTGDLLLAVCADATCSTGTLTTVDATGNFSNFTSLALNASGFPAISYADTTNGTLKLAVCGDPICGSSTLTTVDTSPVNVLSTAVMLPAGGNPLIAYGSNTRGLALAACANATCSTSTITQLDGTSRASLLSARLDGTGRPVMGHYTGLAGTLDLKLTTLAPAVVTSVAVPANGTYDTGQNLDFTVNWSEAVTVTGTPQIALTIGATTRQATYQSGSGTSALLFRYTVVAGDNDGDGITVGGLTLNGGTIRDALAFNATLALNAVGATNAVLVNTAGPQVTSVTVPANGTYDTGQNLDFTVNWDEAATVTGAPQLQLTIGAAARAATYVSGSGTTALLFRYTVVAGDTDGDGITVGALVLNGGTIADGIGNPATLTLNAIGATNAVLVNTAGPQVTSVAVPANGTYDTGQNLDFTVNWDEAAVVTGAPQVQLTLGAAARAATYVSGSGTTALLFRYTVVAGDTDGDGITVGALVLNGGTIADGIGNPATLTLNAVGATNAVLVNTAGPQVTSVAVPANGNYVTGQNLDFTVNWNEAATVTGAPQLQLTIGATARAATYVSGTGTTALLFRYTVVAGDTDGDGITVGALVLNGGTIADGVGNPATLTLNSVGSTAAVLVNSPPITTTYTAPSATGSGMITASFTGGGLTCTYTVSQFIPLTGHAASPPAGSAPAGVAFPHGLFDFTTSGCTPGSTITMTITYPAALPPTTQYWKYGPTPGNAVPHWYVLPAAIVGATATFSITDGGMGDDDLAANGTIVDQGGPGAGGGAGGTGTGIPTLSEWMLLLLATLMLGLGARRTIPATPAHRKGTP</sequence>
<dbReference type="InterPro" id="IPR026442">
    <property type="entry name" value="IPTL_CTERM"/>
</dbReference>
<dbReference type="InterPro" id="IPR053784">
    <property type="entry name" value="Choice_anch_U_dom"/>
</dbReference>
<dbReference type="EMBL" id="CP053069">
    <property type="protein sequence ID" value="QJR12279.1"/>
    <property type="molecule type" value="Genomic_DNA"/>
</dbReference>
<dbReference type="NCBIfam" id="NF041766">
    <property type="entry name" value="choice_anch_U"/>
    <property type="match status" value="1"/>
</dbReference>
<dbReference type="RefSeq" id="WP_171094352.1">
    <property type="nucleotide sequence ID" value="NZ_CP053069.1"/>
</dbReference>
<name>A0A6M4GYE9_9PROT</name>
<feature type="chain" id="PRO_5026853375" description="IPTL-CTERM protein sorting domain-containing protein" evidence="1">
    <location>
        <begin position="24"/>
        <end position="1012"/>
    </location>
</feature>
<organism evidence="2 3">
    <name type="scientific">Usitatibacter rugosus</name>
    <dbReference type="NCBI Taxonomy" id="2732067"/>
    <lineage>
        <taxon>Bacteria</taxon>
        <taxon>Pseudomonadati</taxon>
        <taxon>Pseudomonadota</taxon>
        <taxon>Betaproteobacteria</taxon>
        <taxon>Nitrosomonadales</taxon>
        <taxon>Usitatibacteraceae</taxon>
        <taxon>Usitatibacter</taxon>
    </lineage>
</organism>
<accession>A0A6M4GYE9</accession>
<dbReference type="Gene3D" id="2.120.10.70">
    <property type="entry name" value="Fucose-specific lectin"/>
    <property type="match status" value="1"/>
</dbReference>
<evidence type="ECO:0000313" key="2">
    <source>
        <dbReference type="EMBL" id="QJR12279.1"/>
    </source>
</evidence>
<evidence type="ECO:0000256" key="1">
    <source>
        <dbReference type="SAM" id="SignalP"/>
    </source>
</evidence>